<comment type="catalytic activity">
    <reaction evidence="6">
        <text>hydrogencarbonate + L-glutamine + 2 ATP + H2O = carbamoyl phosphate + L-glutamate + 2 ADP + phosphate + 2 H(+)</text>
        <dbReference type="Rhea" id="RHEA:18633"/>
        <dbReference type="ChEBI" id="CHEBI:15377"/>
        <dbReference type="ChEBI" id="CHEBI:15378"/>
        <dbReference type="ChEBI" id="CHEBI:17544"/>
        <dbReference type="ChEBI" id="CHEBI:29985"/>
        <dbReference type="ChEBI" id="CHEBI:30616"/>
        <dbReference type="ChEBI" id="CHEBI:43474"/>
        <dbReference type="ChEBI" id="CHEBI:58228"/>
        <dbReference type="ChEBI" id="CHEBI:58359"/>
        <dbReference type="ChEBI" id="CHEBI:456216"/>
        <dbReference type="EC" id="6.3.5.5"/>
    </reaction>
</comment>
<sequence>WNAIESLGQWCARYDIPALSGIDTRAVVTLLRQQGSTLGEIRVGEELVAGTQEPLEDPNVRNLIAEVSTKKKVVYNKDGDVKIALIDCGVKQNIIRCLARRGAQVTVVPWDYDLTQDPTPYDGIFISNGPGNPSLAAKTITNLRALMAPSPNTIPTPIFGICMGNQLLGMAAGFEAYKMPYGNRGHNQPAINLVTGKCVITSQNHGYALDDGNAVPEGWIPFFRNANDGSNEGVRHVSLPYASVQFHPEAMGGPEDTDYLFQEYLDEVRAYKVVRNRMQGGTRVRASMPPASIAPRMHLSL</sequence>
<proteinExistence type="inferred from homology"/>
<dbReference type="OrthoDB" id="434at2759"/>
<dbReference type="InterPro" id="IPR002474">
    <property type="entry name" value="CarbamoylP_synth_ssu_N"/>
</dbReference>
<dbReference type="Proteomes" id="UP000269721">
    <property type="component" value="Unassembled WGS sequence"/>
</dbReference>
<dbReference type="GO" id="GO:0004088">
    <property type="term" value="F:carbamoyl-phosphate synthase (glutamine-hydrolyzing) activity"/>
    <property type="evidence" value="ECO:0007669"/>
    <property type="project" value="UniProtKB-EC"/>
</dbReference>
<dbReference type="EC" id="6.3.5.5" evidence="3"/>
<keyword evidence="4" id="KW-0315">Glutamine amidotransferase</keyword>
<dbReference type="PRINTS" id="PR00099">
    <property type="entry name" value="CPSGATASE"/>
</dbReference>
<dbReference type="Gene3D" id="3.40.50.880">
    <property type="match status" value="1"/>
</dbReference>
<dbReference type="PROSITE" id="PS51273">
    <property type="entry name" value="GATASE_TYPE_1"/>
    <property type="match status" value="1"/>
</dbReference>
<dbReference type="SUPFAM" id="SSF52021">
    <property type="entry name" value="Carbamoyl phosphate synthetase, small subunit N-terminal domain"/>
    <property type="match status" value="1"/>
</dbReference>
<feature type="domain" description="Carbamoyl-phosphate synthase small subunit N-terminal" evidence="9">
    <location>
        <begin position="1"/>
        <end position="41"/>
    </location>
</feature>
<name>A0A4P9W853_9FUNG</name>
<comment type="pathway">
    <text evidence="1">Amino-acid biosynthesis; L-arginine biosynthesis; carbamoyl phosphate from bicarbonate: step 1/1.</text>
</comment>
<dbReference type="PRINTS" id="PR00096">
    <property type="entry name" value="GATASE"/>
</dbReference>
<dbReference type="PANTHER" id="PTHR43418">
    <property type="entry name" value="MULTIFUNCTIONAL TRYPTOPHAN BIOSYNTHESIS PROTEIN-RELATED"/>
    <property type="match status" value="1"/>
</dbReference>
<dbReference type="PANTHER" id="PTHR43418:SF7">
    <property type="entry name" value="CARBAMOYL-PHOSPHATE SYNTHASE SMALL CHAIN"/>
    <property type="match status" value="1"/>
</dbReference>
<reference evidence="11" key="1">
    <citation type="journal article" date="2018" name="Nat. Microbiol.">
        <title>Leveraging single-cell genomics to expand the fungal tree of life.</title>
        <authorList>
            <person name="Ahrendt S.R."/>
            <person name="Quandt C.A."/>
            <person name="Ciobanu D."/>
            <person name="Clum A."/>
            <person name="Salamov A."/>
            <person name="Andreopoulos B."/>
            <person name="Cheng J.F."/>
            <person name="Woyke T."/>
            <person name="Pelin A."/>
            <person name="Henrissat B."/>
            <person name="Reynolds N.K."/>
            <person name="Benny G.L."/>
            <person name="Smith M.E."/>
            <person name="James T.Y."/>
            <person name="Grigoriev I.V."/>
        </authorList>
    </citation>
    <scope>NUCLEOTIDE SEQUENCE [LARGE SCALE GENOMIC DNA]</scope>
</reference>
<gene>
    <name evidence="10" type="ORF">BDK51DRAFT_24065</name>
</gene>
<organism evidence="10 11">
    <name type="scientific">Blyttiomyces helicus</name>
    <dbReference type="NCBI Taxonomy" id="388810"/>
    <lineage>
        <taxon>Eukaryota</taxon>
        <taxon>Fungi</taxon>
        <taxon>Fungi incertae sedis</taxon>
        <taxon>Chytridiomycota</taxon>
        <taxon>Chytridiomycota incertae sedis</taxon>
        <taxon>Chytridiomycetes</taxon>
        <taxon>Chytridiomycetes incertae sedis</taxon>
        <taxon>Blyttiomyces</taxon>
    </lineage>
</organism>
<dbReference type="Pfam" id="PF00988">
    <property type="entry name" value="CPSase_sm_chain"/>
    <property type="match status" value="1"/>
</dbReference>
<dbReference type="SUPFAM" id="SSF52317">
    <property type="entry name" value="Class I glutamine amidotransferase-like"/>
    <property type="match status" value="1"/>
</dbReference>
<accession>A0A4P9W853</accession>
<dbReference type="InterPro" id="IPR035686">
    <property type="entry name" value="CPSase_GATase1"/>
</dbReference>
<evidence type="ECO:0000256" key="2">
    <source>
        <dbReference type="ARBA" id="ARBA00007800"/>
    </source>
</evidence>
<dbReference type="InterPro" id="IPR017926">
    <property type="entry name" value="GATASE"/>
</dbReference>
<evidence type="ECO:0000259" key="9">
    <source>
        <dbReference type="Pfam" id="PF00988"/>
    </source>
</evidence>
<dbReference type="Pfam" id="PF00117">
    <property type="entry name" value="GATase"/>
    <property type="match status" value="1"/>
</dbReference>
<evidence type="ECO:0000256" key="7">
    <source>
        <dbReference type="ARBA" id="ARBA00049285"/>
    </source>
</evidence>
<evidence type="ECO:0000313" key="10">
    <source>
        <dbReference type="EMBL" id="RKO87248.1"/>
    </source>
</evidence>
<evidence type="ECO:0000256" key="4">
    <source>
        <dbReference type="ARBA" id="ARBA00022962"/>
    </source>
</evidence>
<feature type="non-terminal residue" evidence="10">
    <location>
        <position position="1"/>
    </location>
</feature>
<evidence type="ECO:0000313" key="11">
    <source>
        <dbReference type="Proteomes" id="UP000269721"/>
    </source>
</evidence>
<comment type="similarity">
    <text evidence="2">Belongs to the CarA family.</text>
</comment>
<comment type="catalytic activity">
    <reaction evidence="7">
        <text>L-glutamine + H2O = L-glutamate + NH4(+)</text>
        <dbReference type="Rhea" id="RHEA:15889"/>
        <dbReference type="ChEBI" id="CHEBI:15377"/>
        <dbReference type="ChEBI" id="CHEBI:28938"/>
        <dbReference type="ChEBI" id="CHEBI:29985"/>
        <dbReference type="ChEBI" id="CHEBI:58359"/>
    </reaction>
</comment>
<dbReference type="EMBL" id="KZ997565">
    <property type="protein sequence ID" value="RKO87248.1"/>
    <property type="molecule type" value="Genomic_DNA"/>
</dbReference>
<evidence type="ECO:0000256" key="6">
    <source>
        <dbReference type="ARBA" id="ARBA00048816"/>
    </source>
</evidence>
<feature type="domain" description="Glutamine amidotransferase" evidence="8">
    <location>
        <begin position="85"/>
        <end position="265"/>
    </location>
</feature>
<dbReference type="InterPro" id="IPR036480">
    <property type="entry name" value="CarbP_synth_ssu_N_sf"/>
</dbReference>
<evidence type="ECO:0000256" key="1">
    <source>
        <dbReference type="ARBA" id="ARBA00005077"/>
    </source>
</evidence>
<dbReference type="InterPro" id="IPR029062">
    <property type="entry name" value="Class_I_gatase-like"/>
</dbReference>
<comment type="subunit">
    <text evidence="5">Heterodimer composed of 2 chains; the small (or glutamine) chain promotes the hydrolysis of glutamine to ammonia, which is used by the large (or ammonia) chain to synthesize carbamoyl phosphate.</text>
</comment>
<dbReference type="NCBIfam" id="NF009475">
    <property type="entry name" value="PRK12838.1"/>
    <property type="match status" value="1"/>
</dbReference>
<dbReference type="AlphaFoldDB" id="A0A4P9W853"/>
<protein>
    <recommendedName>
        <fullName evidence="3">carbamoyl-phosphate synthase (glutamine-hydrolyzing)</fullName>
        <ecNumber evidence="3">6.3.5.5</ecNumber>
    </recommendedName>
</protein>
<evidence type="ECO:0000256" key="3">
    <source>
        <dbReference type="ARBA" id="ARBA00012738"/>
    </source>
</evidence>
<keyword evidence="11" id="KW-1185">Reference proteome</keyword>
<dbReference type="InterPro" id="IPR050472">
    <property type="entry name" value="Anth_synth/Amidotransfase"/>
</dbReference>
<dbReference type="CDD" id="cd01744">
    <property type="entry name" value="GATase1_CPSase"/>
    <property type="match status" value="1"/>
</dbReference>
<evidence type="ECO:0000259" key="8">
    <source>
        <dbReference type="Pfam" id="PF00117"/>
    </source>
</evidence>
<evidence type="ECO:0000256" key="5">
    <source>
        <dbReference type="ARBA" id="ARBA00044031"/>
    </source>
</evidence>
<dbReference type="Gene3D" id="3.50.30.20">
    <property type="entry name" value="Carbamoyl-phosphate synthase small subunit, N-terminal domain"/>
    <property type="match status" value="1"/>
</dbReference>